<evidence type="ECO:0000313" key="10">
    <source>
        <dbReference type="Proteomes" id="UP001217582"/>
    </source>
</evidence>
<dbReference type="SUPFAM" id="SSF57716">
    <property type="entry name" value="Glucocorticoid receptor-like (DNA-binding domain)"/>
    <property type="match status" value="1"/>
</dbReference>
<dbReference type="InterPro" id="IPR013088">
    <property type="entry name" value="Znf_NHR/GATA"/>
</dbReference>
<protein>
    <recommendedName>
        <fullName evidence="8">GATA-type domain-containing protein</fullName>
    </recommendedName>
</protein>
<evidence type="ECO:0000256" key="5">
    <source>
        <dbReference type="ARBA" id="ARBA00023163"/>
    </source>
</evidence>
<keyword evidence="3" id="KW-0862">Zinc</keyword>
<feature type="region of interest" description="Disordered" evidence="7">
    <location>
        <begin position="293"/>
        <end position="365"/>
    </location>
</feature>
<dbReference type="Pfam" id="PF00320">
    <property type="entry name" value="GATA"/>
    <property type="match status" value="1"/>
</dbReference>
<dbReference type="GO" id="GO:0008270">
    <property type="term" value="F:zinc ion binding"/>
    <property type="evidence" value="ECO:0007669"/>
    <property type="project" value="UniProtKB-KW"/>
</dbReference>
<dbReference type="GO" id="GO:0006355">
    <property type="term" value="P:regulation of DNA-templated transcription"/>
    <property type="evidence" value="ECO:0007669"/>
    <property type="project" value="InterPro"/>
</dbReference>
<evidence type="ECO:0000256" key="3">
    <source>
        <dbReference type="ARBA" id="ARBA00022833"/>
    </source>
</evidence>
<dbReference type="CDD" id="cd00202">
    <property type="entry name" value="ZnF_GATA"/>
    <property type="match status" value="1"/>
</dbReference>
<evidence type="ECO:0000313" key="9">
    <source>
        <dbReference type="EMBL" id="WFD15048.1"/>
    </source>
</evidence>
<evidence type="ECO:0000256" key="1">
    <source>
        <dbReference type="ARBA" id="ARBA00022723"/>
    </source>
</evidence>
<feature type="compositionally biased region" description="Polar residues" evidence="7">
    <location>
        <begin position="354"/>
        <end position="365"/>
    </location>
</feature>
<keyword evidence="4" id="KW-0805">Transcription regulation</keyword>
<evidence type="ECO:0000256" key="4">
    <source>
        <dbReference type="ARBA" id="ARBA00023015"/>
    </source>
</evidence>
<dbReference type="InterPro" id="IPR000679">
    <property type="entry name" value="Znf_GATA"/>
</dbReference>
<organism evidence="9 10">
    <name type="scientific">Malassezia arunalokei</name>
    <dbReference type="NCBI Taxonomy" id="1514897"/>
    <lineage>
        <taxon>Eukaryota</taxon>
        <taxon>Fungi</taxon>
        <taxon>Dikarya</taxon>
        <taxon>Basidiomycota</taxon>
        <taxon>Ustilaginomycotina</taxon>
        <taxon>Malasseziomycetes</taxon>
        <taxon>Malasseziales</taxon>
        <taxon>Malasseziaceae</taxon>
        <taxon>Malassezia</taxon>
    </lineage>
</organism>
<dbReference type="PANTHER" id="PTHR47172:SF24">
    <property type="entry name" value="GATA ZINC FINGER DOMAIN-CONTAINING PROTEIN 14-RELATED"/>
    <property type="match status" value="1"/>
</dbReference>
<dbReference type="GO" id="GO:0043565">
    <property type="term" value="F:sequence-specific DNA binding"/>
    <property type="evidence" value="ECO:0007669"/>
    <property type="project" value="InterPro"/>
</dbReference>
<dbReference type="Proteomes" id="UP001217582">
    <property type="component" value="Chromosome 2"/>
</dbReference>
<gene>
    <name evidence="9" type="ORF">MARU1_001061</name>
</gene>
<reference evidence="9 10" key="1">
    <citation type="submission" date="2023-03" db="EMBL/GenBank/DDBJ databases">
        <title>Mating type loci evolution in Malassezia.</title>
        <authorList>
            <person name="Coelho M.A."/>
        </authorList>
    </citation>
    <scope>NUCLEOTIDE SEQUENCE [LARGE SCALE GENOMIC DNA]</scope>
    <source>
        <strain evidence="9 10">CBS 13387</strain>
    </source>
</reference>
<feature type="domain" description="GATA-type" evidence="8">
    <location>
        <begin position="256"/>
        <end position="293"/>
    </location>
</feature>
<dbReference type="PROSITE" id="PS50114">
    <property type="entry name" value="GATA_ZN_FINGER_2"/>
    <property type="match status" value="1"/>
</dbReference>
<sequence>MSVGVPPCPFPVAVSEMEQPDMHKPMRTALYGASMLQFVHPDEQPRVTDHLRTIMQDPTLFGRVIQCRYASLTSMPAYLHGVNVPDYDTVDVIVSRLHEQLVVCFFHATEDASHACGLAPGSFEAPECQRLWKSLWASCPPPFGPVSHVFQILSSEEPRSLLMSWPPPHTYYARDFVQLVKDVALHEHATCLDRLRASHTLTSKQSTFSVTSVLVPCASVVLACFQIVQQASPRVAASSPWSDLEASRQSEVSVSKCTSCGRTDSPEWRRGPSGLKTLCNACGLRYARSLANRQRRHEHGSMTPWDPQHVPPSRGAGGGSVPGVHRRTRPRSPLSLPLEYAQDDSARLWPPPSTQAAEETLMQST</sequence>
<evidence type="ECO:0000256" key="7">
    <source>
        <dbReference type="SAM" id="MobiDB-lite"/>
    </source>
</evidence>
<keyword evidence="5" id="KW-0804">Transcription</keyword>
<dbReference type="SMART" id="SM00401">
    <property type="entry name" value="ZnF_GATA"/>
    <property type="match status" value="1"/>
</dbReference>
<dbReference type="EMBL" id="CP119917">
    <property type="protein sequence ID" value="WFD15048.1"/>
    <property type="molecule type" value="Genomic_DNA"/>
</dbReference>
<keyword evidence="1" id="KW-0479">Metal-binding</keyword>
<accession>A0AAJ5Z149</accession>
<keyword evidence="10" id="KW-1185">Reference proteome</keyword>
<name>A0AAJ5Z149_9BASI</name>
<dbReference type="AlphaFoldDB" id="A0AAJ5Z149"/>
<evidence type="ECO:0000259" key="8">
    <source>
        <dbReference type="PROSITE" id="PS50114"/>
    </source>
</evidence>
<proteinExistence type="predicted"/>
<keyword evidence="2 6" id="KW-0863">Zinc-finger</keyword>
<dbReference type="PANTHER" id="PTHR47172">
    <property type="entry name" value="OS01G0976800 PROTEIN"/>
    <property type="match status" value="1"/>
</dbReference>
<evidence type="ECO:0000256" key="2">
    <source>
        <dbReference type="ARBA" id="ARBA00022771"/>
    </source>
</evidence>
<dbReference type="PROSITE" id="PS00344">
    <property type="entry name" value="GATA_ZN_FINGER_1"/>
    <property type="match status" value="1"/>
</dbReference>
<evidence type="ECO:0000256" key="6">
    <source>
        <dbReference type="PROSITE-ProRule" id="PRU00094"/>
    </source>
</evidence>
<dbReference type="Gene3D" id="3.30.50.10">
    <property type="entry name" value="Erythroid Transcription Factor GATA-1, subunit A"/>
    <property type="match status" value="1"/>
</dbReference>